<dbReference type="Pfam" id="PF02518">
    <property type="entry name" value="HATPase_c"/>
    <property type="match status" value="1"/>
</dbReference>
<dbReference type="InterPro" id="IPR018060">
    <property type="entry name" value="HTH_AraC"/>
</dbReference>
<accession>G0L154</accession>
<dbReference type="PROSITE" id="PS50109">
    <property type="entry name" value="HIS_KIN"/>
    <property type="match status" value="1"/>
</dbReference>
<keyword evidence="3 7" id="KW-0597">Phosphoprotein</keyword>
<dbReference type="SMART" id="SM00388">
    <property type="entry name" value="HisKA"/>
    <property type="match status" value="1"/>
</dbReference>
<dbReference type="InterPro" id="IPR004358">
    <property type="entry name" value="Sig_transdc_His_kin-like_C"/>
</dbReference>
<dbReference type="InterPro" id="IPR011006">
    <property type="entry name" value="CheY-like_superfamily"/>
</dbReference>
<dbReference type="InterPro" id="IPR009057">
    <property type="entry name" value="Homeodomain-like_sf"/>
</dbReference>
<dbReference type="Pfam" id="PF07494">
    <property type="entry name" value="Reg_prop"/>
    <property type="match status" value="2"/>
</dbReference>
<dbReference type="Gene3D" id="1.10.287.130">
    <property type="match status" value="1"/>
</dbReference>
<evidence type="ECO:0000256" key="2">
    <source>
        <dbReference type="ARBA" id="ARBA00012438"/>
    </source>
</evidence>
<dbReference type="InterPro" id="IPR001789">
    <property type="entry name" value="Sig_transdc_resp-reg_receiver"/>
</dbReference>
<keyword evidence="6" id="KW-0804">Transcription</keyword>
<dbReference type="SUPFAM" id="SSF47384">
    <property type="entry name" value="Homodimeric domain of signal transducing histidine kinase"/>
    <property type="match status" value="1"/>
</dbReference>
<dbReference type="Pfam" id="PF00512">
    <property type="entry name" value="HisKA"/>
    <property type="match status" value="1"/>
</dbReference>
<dbReference type="Gene3D" id="2.60.40.10">
    <property type="entry name" value="Immunoglobulins"/>
    <property type="match status" value="1"/>
</dbReference>
<gene>
    <name evidence="13" type="ordered locus">zobellia_3510</name>
</gene>
<keyword evidence="8" id="KW-0472">Membrane</keyword>
<evidence type="ECO:0000256" key="3">
    <source>
        <dbReference type="ARBA" id="ARBA00022553"/>
    </source>
</evidence>
<dbReference type="SUPFAM" id="SSF46689">
    <property type="entry name" value="Homeodomain-like"/>
    <property type="match status" value="1"/>
</dbReference>
<evidence type="ECO:0000256" key="4">
    <source>
        <dbReference type="ARBA" id="ARBA00023015"/>
    </source>
</evidence>
<dbReference type="OrthoDB" id="1383922at2"/>
<evidence type="ECO:0000256" key="9">
    <source>
        <dbReference type="SAM" id="SignalP"/>
    </source>
</evidence>
<sequence length="1374" mass="158783">MKSLVTLFLFIFYWAGCSAQNVNTHFHDLHINNSRFNKKTNVIYEDHLGYLWLGTDSGLYRYDGHAMVENQYDVFDENSIPNNSINSIIEDDYGNLWIGSESYLIRYHRKTNSFKGFYKNNTSTVLGKSNDGAIWANLRNTGIVKITPDLALDRIKFQTELNYRQKNSVWTSNKRINDFCEDLFGRAWFATPKGILMLNEENILVDVGFPKDVSFLVPSENNTFLAATEEGLFLLEYQKGGIGLKILEKIDRFKKSQGLFEFTSIRKDTTTGIIWISNRSGLYKGQRSNNSYSFSYVAEEQKTDNSPYENRINSLIIDRYNNLWVATNKGIKKHIDRNLIFGYTTFNSNQNNNFTQSLLKTGKNLMLMTLDNDGLYRFNLKTKKKQLLAASDEEYSIVKKDHSQKEILYGQGNYLLTTKNYSNKLDNIRFDTIKKYHYNVRDMVPLNHDEIWVGLWGGGIDIVTPEKNMNAFKRKAVSVLFGKNVSVMHLDHNHNLWIGTRGDGLFKINLIDEDIKVFNPSFEDGLSSNAILCLFEDEQGNIWIGTRGGGLNFYNAEEQSIKSYAKKEGLTSTTVASIAKDPSGNLWLSTRDGISRFDVKEEKFVNFGIEDGVTESHFMFNSYAIDEEEKIYFGCPGGFFSVNTQNYKKDSLAPHTIITNYTIFGDFDRLNTENNENHSRKFLNTTDSLKLPHNRNNIAFEFSSLDFTAPNKNKFAYKLEGINDFWHHTQASNRNANYNDLPPGNYIFKVKSSNSDGVWNENPATFSFTISPPYWKSTWAYLIYLLLLIISIYTTWSVIRRWYKLKKKLVAETVSREKDNEMNRMKMVFFTDISHELRTPLALILGTIEKVVKDKKFTLSPITSQRIYNNTLRMHRLINQLMDIRKFDEGKLKLQISKNDIVKDIEIIKNAFNDFAKIYEIDYEFVSEEDKIFGWYDVDILEKILFNLLSNAFKYTPKKGKIKVCLSLASAKDKSLSHKKLGSGKYIKCSVRDNGIGIPKEDIARIFDRYYQATKNYSNQIPGTGIGMELVQKLTERHYGTIEVESEENVFTEFTFYLPINKNRYHKKERINKATPLTKNFIKNSEFQVIEEVSSEFESIPMEASLTKPLVLLVEDNNDLRSMVREELKDDFNIIEACNGQEGYLSCLSQKPDLIICDILMPVEDGISMLRKLKGNTETKTIPIFMLTAKNSEETKIECLSLGADDYIEKPFSLEFVKWKVKNTFSSREDLKDRYSKIITPEPSELKVDSNDEKFIRRLIEVIEKFIDDSSLNVEFLASEVGMSRANLYRKLQAINNDTPVNFIKQIRLKRAAQLLKNNKMYISEVAYMTGFSNQKYFSKCFSKEYGMSPTEYAKQFYKDTHTSVEAPHNDPTK</sequence>
<proteinExistence type="predicted"/>
<feature type="domain" description="Histidine kinase" evidence="11">
    <location>
        <begin position="832"/>
        <end position="1062"/>
    </location>
</feature>
<dbReference type="GO" id="GO:0003700">
    <property type="term" value="F:DNA-binding transcription factor activity"/>
    <property type="evidence" value="ECO:0007669"/>
    <property type="project" value="InterPro"/>
</dbReference>
<keyword evidence="9" id="KW-0732">Signal</keyword>
<dbReference type="InterPro" id="IPR015943">
    <property type="entry name" value="WD40/YVTN_repeat-like_dom_sf"/>
</dbReference>
<evidence type="ECO:0000259" key="11">
    <source>
        <dbReference type="PROSITE" id="PS50109"/>
    </source>
</evidence>
<reference evidence="14" key="1">
    <citation type="submission" date="2009-07" db="EMBL/GenBank/DDBJ databases">
        <title>Complete genome sequence of Zobellia galactanivorans Dsij.</title>
        <authorList>
            <consortium name="Genoscope - CEA"/>
        </authorList>
    </citation>
    <scope>NUCLEOTIDE SEQUENCE [LARGE SCALE GENOMIC DNA]</scope>
    <source>
        <strain evidence="14">DSM 12802 / CCUG 47099 / CIP 106680 / NCIMB 13871 / Dsij</strain>
    </source>
</reference>
<protein>
    <recommendedName>
        <fullName evidence="2">histidine kinase</fullName>
        <ecNumber evidence="2">2.7.13.3</ecNumber>
    </recommendedName>
</protein>
<dbReference type="SMART" id="SM00342">
    <property type="entry name" value="HTH_ARAC"/>
    <property type="match status" value="1"/>
</dbReference>
<dbReference type="STRING" id="63186.ZOBELLIA_3510"/>
<dbReference type="GO" id="GO:0000155">
    <property type="term" value="F:phosphorelay sensor kinase activity"/>
    <property type="evidence" value="ECO:0007669"/>
    <property type="project" value="InterPro"/>
</dbReference>
<dbReference type="InterPro" id="IPR011110">
    <property type="entry name" value="Reg_prop"/>
</dbReference>
<dbReference type="SUPFAM" id="SSF55874">
    <property type="entry name" value="ATPase domain of HSP90 chaperone/DNA topoisomerase II/histidine kinase"/>
    <property type="match status" value="1"/>
</dbReference>
<dbReference type="InterPro" id="IPR036890">
    <property type="entry name" value="HATPase_C_sf"/>
</dbReference>
<feature type="domain" description="HTH araC/xylS-type" evidence="10">
    <location>
        <begin position="1257"/>
        <end position="1356"/>
    </location>
</feature>
<dbReference type="PROSITE" id="PS01124">
    <property type="entry name" value="HTH_ARAC_FAMILY_2"/>
    <property type="match status" value="1"/>
</dbReference>
<dbReference type="Gene3D" id="3.40.50.2300">
    <property type="match status" value="1"/>
</dbReference>
<dbReference type="Pfam" id="PF07495">
    <property type="entry name" value="Y_Y_Y"/>
    <property type="match status" value="1"/>
</dbReference>
<dbReference type="SUPFAM" id="SSF52172">
    <property type="entry name" value="CheY-like"/>
    <property type="match status" value="1"/>
</dbReference>
<dbReference type="Gene3D" id="1.10.10.60">
    <property type="entry name" value="Homeodomain-like"/>
    <property type="match status" value="1"/>
</dbReference>
<dbReference type="PATRIC" id="fig|63186.3.peg.3426"/>
<evidence type="ECO:0000256" key="5">
    <source>
        <dbReference type="ARBA" id="ARBA00023125"/>
    </source>
</evidence>
<dbReference type="PROSITE" id="PS00041">
    <property type="entry name" value="HTH_ARAC_FAMILY_1"/>
    <property type="match status" value="1"/>
</dbReference>
<dbReference type="PROSITE" id="PS50110">
    <property type="entry name" value="RESPONSE_REGULATORY"/>
    <property type="match status" value="1"/>
</dbReference>
<dbReference type="RefSeq" id="WP_013994838.1">
    <property type="nucleotide sequence ID" value="NC_015844.1"/>
</dbReference>
<feature type="domain" description="Response regulatory" evidence="12">
    <location>
        <begin position="1110"/>
        <end position="1225"/>
    </location>
</feature>
<dbReference type="Proteomes" id="UP000008898">
    <property type="component" value="Chromosome"/>
</dbReference>
<evidence type="ECO:0000259" key="12">
    <source>
        <dbReference type="PROSITE" id="PS50110"/>
    </source>
</evidence>
<evidence type="ECO:0000259" key="10">
    <source>
        <dbReference type="PROSITE" id="PS01124"/>
    </source>
</evidence>
<keyword evidence="8" id="KW-1133">Transmembrane helix</keyword>
<dbReference type="SUPFAM" id="SSF63829">
    <property type="entry name" value="Calcium-dependent phosphotriesterase"/>
    <property type="match status" value="3"/>
</dbReference>
<dbReference type="InterPro" id="IPR003594">
    <property type="entry name" value="HATPase_dom"/>
</dbReference>
<reference evidence="13 14" key="2">
    <citation type="journal article" date="2012" name="Environ. Microbiol.">
        <title>Characterization of the first alginolytic operons in a marine bacterium: from their emergence in marine Flavobacteriia to their independent transfers to marine Proteobacteria and human gut Bacteroides.</title>
        <authorList>
            <person name="Thomas F."/>
            <person name="Barbeyron T."/>
            <person name="Tonon T."/>
            <person name="Genicot S."/>
            <person name="Czjzek M."/>
            <person name="Michel G."/>
        </authorList>
    </citation>
    <scope>NUCLEOTIDE SEQUENCE [LARGE SCALE GENOMIC DNA]</scope>
    <source>
        <strain evidence="14">DSM 12802 / CCUG 47099 / CIP 106680 / NCIMB 13871 / Dsij</strain>
    </source>
</reference>
<dbReference type="InterPro" id="IPR036097">
    <property type="entry name" value="HisK_dim/P_sf"/>
</dbReference>
<dbReference type="KEGG" id="zga:ZOBELLIA_3510"/>
<dbReference type="HOGENOM" id="CLU_000445_28_1_10"/>
<evidence type="ECO:0000256" key="6">
    <source>
        <dbReference type="ARBA" id="ARBA00023163"/>
    </source>
</evidence>
<dbReference type="Pfam" id="PF00072">
    <property type="entry name" value="Response_reg"/>
    <property type="match status" value="1"/>
</dbReference>
<keyword evidence="14" id="KW-1185">Reference proteome</keyword>
<keyword evidence="5" id="KW-0238">DNA-binding</keyword>
<dbReference type="InterPro" id="IPR011123">
    <property type="entry name" value="Y_Y_Y"/>
</dbReference>
<evidence type="ECO:0000256" key="1">
    <source>
        <dbReference type="ARBA" id="ARBA00000085"/>
    </source>
</evidence>
<dbReference type="GO" id="GO:0043565">
    <property type="term" value="F:sequence-specific DNA binding"/>
    <property type="evidence" value="ECO:0007669"/>
    <property type="project" value="InterPro"/>
</dbReference>
<feature type="transmembrane region" description="Helical" evidence="8">
    <location>
        <begin position="779"/>
        <end position="799"/>
    </location>
</feature>
<dbReference type="PANTHER" id="PTHR43547:SF2">
    <property type="entry name" value="HYBRID SIGNAL TRANSDUCTION HISTIDINE KINASE C"/>
    <property type="match status" value="1"/>
</dbReference>
<dbReference type="Gene3D" id="2.130.10.10">
    <property type="entry name" value="YVTN repeat-like/Quinoprotein amine dehydrogenase"/>
    <property type="match status" value="2"/>
</dbReference>
<organism evidence="13 14">
    <name type="scientific">Zobellia galactanivorans (strain DSM 12802 / CCUG 47099 / CIP 106680 / NCIMB 13871 / Dsij)</name>
    <dbReference type="NCBI Taxonomy" id="63186"/>
    <lineage>
        <taxon>Bacteria</taxon>
        <taxon>Pseudomonadati</taxon>
        <taxon>Bacteroidota</taxon>
        <taxon>Flavobacteriia</taxon>
        <taxon>Flavobacteriales</taxon>
        <taxon>Flavobacteriaceae</taxon>
        <taxon>Zobellia</taxon>
    </lineage>
</organism>
<evidence type="ECO:0000313" key="13">
    <source>
        <dbReference type="EMBL" id="CAZ97648.1"/>
    </source>
</evidence>
<comment type="catalytic activity">
    <reaction evidence="1">
        <text>ATP + protein L-histidine = ADP + protein N-phospho-L-histidine.</text>
        <dbReference type="EC" id="2.7.13.3"/>
    </reaction>
</comment>
<keyword evidence="13" id="KW-0808">Transferase</keyword>
<dbReference type="InterPro" id="IPR013783">
    <property type="entry name" value="Ig-like_fold"/>
</dbReference>
<evidence type="ECO:0000313" key="14">
    <source>
        <dbReference type="Proteomes" id="UP000008898"/>
    </source>
</evidence>
<dbReference type="Gene3D" id="3.30.565.10">
    <property type="entry name" value="Histidine kinase-like ATPase, C-terminal domain"/>
    <property type="match status" value="1"/>
</dbReference>
<name>G0L154_ZOBGA</name>
<dbReference type="CDD" id="cd17574">
    <property type="entry name" value="REC_OmpR"/>
    <property type="match status" value="1"/>
</dbReference>
<evidence type="ECO:0000256" key="8">
    <source>
        <dbReference type="SAM" id="Phobius"/>
    </source>
</evidence>
<dbReference type="CDD" id="cd00075">
    <property type="entry name" value="HATPase"/>
    <property type="match status" value="1"/>
</dbReference>
<keyword evidence="4" id="KW-0805">Transcription regulation</keyword>
<dbReference type="PANTHER" id="PTHR43547">
    <property type="entry name" value="TWO-COMPONENT HISTIDINE KINASE"/>
    <property type="match status" value="1"/>
</dbReference>
<dbReference type="SMART" id="SM00387">
    <property type="entry name" value="HATPase_c"/>
    <property type="match status" value="1"/>
</dbReference>
<dbReference type="Pfam" id="PF12833">
    <property type="entry name" value="HTH_18"/>
    <property type="match status" value="1"/>
</dbReference>
<dbReference type="EMBL" id="FP476056">
    <property type="protein sequence ID" value="CAZ97648.1"/>
    <property type="molecule type" value="Genomic_DNA"/>
</dbReference>
<dbReference type="SMART" id="SM00448">
    <property type="entry name" value="REC"/>
    <property type="match status" value="1"/>
</dbReference>
<feature type="signal peptide" evidence="9">
    <location>
        <begin position="1"/>
        <end position="19"/>
    </location>
</feature>
<dbReference type="CDD" id="cd00082">
    <property type="entry name" value="HisKA"/>
    <property type="match status" value="1"/>
</dbReference>
<feature type="modified residue" description="4-aspartylphosphate" evidence="7">
    <location>
        <position position="1158"/>
    </location>
</feature>
<dbReference type="InterPro" id="IPR003661">
    <property type="entry name" value="HisK_dim/P_dom"/>
</dbReference>
<evidence type="ECO:0000256" key="7">
    <source>
        <dbReference type="PROSITE-ProRule" id="PRU00169"/>
    </source>
</evidence>
<dbReference type="EC" id="2.7.13.3" evidence="2"/>
<dbReference type="PRINTS" id="PR00344">
    <property type="entry name" value="BCTRLSENSOR"/>
</dbReference>
<dbReference type="InterPro" id="IPR018062">
    <property type="entry name" value="HTH_AraC-typ_CS"/>
</dbReference>
<keyword evidence="8" id="KW-0812">Transmembrane</keyword>
<dbReference type="InterPro" id="IPR005467">
    <property type="entry name" value="His_kinase_dom"/>
</dbReference>
<feature type="chain" id="PRO_5003402167" description="histidine kinase" evidence="9">
    <location>
        <begin position="20"/>
        <end position="1374"/>
    </location>
</feature>